<gene>
    <name evidence="4" type="ORF">K1W69_18145</name>
</gene>
<protein>
    <submittedName>
        <fullName evidence="4">Thiamine phosphate synthase</fullName>
        <ecNumber evidence="4">2.5.1.3</ecNumber>
    </submittedName>
</protein>
<dbReference type="EMBL" id="JAICBX010000003">
    <property type="protein sequence ID" value="MBW8639123.1"/>
    <property type="molecule type" value="Genomic_DNA"/>
</dbReference>
<evidence type="ECO:0000313" key="5">
    <source>
        <dbReference type="Proteomes" id="UP001196509"/>
    </source>
</evidence>
<evidence type="ECO:0000256" key="2">
    <source>
        <dbReference type="ARBA" id="ARBA00022977"/>
    </source>
</evidence>
<comment type="pathway">
    <text evidence="1">Cofactor biosynthesis; thiamine diphosphate biosynthesis.</text>
</comment>
<reference evidence="4" key="1">
    <citation type="submission" date="2021-08" db="EMBL/GenBank/DDBJ databases">
        <title>Hoeflea bacterium WL0058 sp. nov., isolated from the sediment.</title>
        <authorList>
            <person name="Wang L."/>
            <person name="Zhang D."/>
        </authorList>
    </citation>
    <scope>NUCLEOTIDE SEQUENCE</scope>
    <source>
        <strain evidence="4">WL0058</strain>
    </source>
</reference>
<dbReference type="GO" id="GO:0004789">
    <property type="term" value="F:thiamine-phosphate diphosphorylase activity"/>
    <property type="evidence" value="ECO:0007669"/>
    <property type="project" value="UniProtKB-EC"/>
</dbReference>
<dbReference type="GO" id="GO:0009228">
    <property type="term" value="P:thiamine biosynthetic process"/>
    <property type="evidence" value="ECO:0007669"/>
    <property type="project" value="UniProtKB-KW"/>
</dbReference>
<sequence>MMTSRCRLVLIAPPIADPDALASVLGDALRGGDVATVILPQGDLNEADFQKVAARAVPVIQEKGVAALVCGEERIAMRVKADGLHIDGPATALREAVEKHAPQLIVGGGNPQTRHAALDAGEAQPDYVFFGKLRGDIKPEPHSKNLALAEWWSEMVQIPSLVMGGLDPESALTVAEHGADFVALGSAVFAEPAQAAQIVAAVNALLDEKAPRFDD</sequence>
<keyword evidence="5" id="KW-1185">Reference proteome</keyword>
<evidence type="ECO:0000256" key="1">
    <source>
        <dbReference type="ARBA" id="ARBA00004948"/>
    </source>
</evidence>
<proteinExistence type="predicted"/>
<evidence type="ECO:0000313" key="4">
    <source>
        <dbReference type="EMBL" id="MBW8639123.1"/>
    </source>
</evidence>
<dbReference type="InterPro" id="IPR022998">
    <property type="entry name" value="ThiamineP_synth_TenI"/>
</dbReference>
<keyword evidence="4" id="KW-0808">Transferase</keyword>
<dbReference type="Pfam" id="PF02581">
    <property type="entry name" value="TMP-TENI"/>
    <property type="match status" value="1"/>
</dbReference>
<dbReference type="Proteomes" id="UP001196509">
    <property type="component" value="Unassembled WGS sequence"/>
</dbReference>
<keyword evidence="2" id="KW-0784">Thiamine biosynthesis</keyword>
<dbReference type="CDD" id="cd00564">
    <property type="entry name" value="TMP_TenI"/>
    <property type="match status" value="1"/>
</dbReference>
<feature type="domain" description="Thiamine phosphate synthase/TenI" evidence="3">
    <location>
        <begin position="8"/>
        <end position="188"/>
    </location>
</feature>
<dbReference type="AlphaFoldDB" id="A0AAE2ZM50"/>
<dbReference type="NCBIfam" id="NF005080">
    <property type="entry name" value="PRK06512.1"/>
    <property type="match status" value="1"/>
</dbReference>
<dbReference type="SUPFAM" id="SSF51391">
    <property type="entry name" value="Thiamin phosphate synthase"/>
    <property type="match status" value="1"/>
</dbReference>
<dbReference type="PANTHER" id="PTHR20857:SF23">
    <property type="entry name" value="THIAMINE BIOSYNTHETIC BIFUNCTIONAL ENZYME"/>
    <property type="match status" value="1"/>
</dbReference>
<dbReference type="Gene3D" id="3.20.20.70">
    <property type="entry name" value="Aldolase class I"/>
    <property type="match status" value="1"/>
</dbReference>
<evidence type="ECO:0000259" key="3">
    <source>
        <dbReference type="Pfam" id="PF02581"/>
    </source>
</evidence>
<accession>A0AAE2ZM50</accession>
<dbReference type="InterPro" id="IPR013785">
    <property type="entry name" value="Aldolase_TIM"/>
</dbReference>
<organism evidence="4 5">
    <name type="scientific">Flavimaribacter sediminis</name>
    <dbReference type="NCBI Taxonomy" id="2865987"/>
    <lineage>
        <taxon>Bacteria</taxon>
        <taxon>Pseudomonadati</taxon>
        <taxon>Pseudomonadota</taxon>
        <taxon>Alphaproteobacteria</taxon>
        <taxon>Hyphomicrobiales</taxon>
        <taxon>Rhizobiaceae</taxon>
        <taxon>Flavimaribacter</taxon>
    </lineage>
</organism>
<dbReference type="PANTHER" id="PTHR20857">
    <property type="entry name" value="THIAMINE-PHOSPHATE PYROPHOSPHORYLASE"/>
    <property type="match status" value="1"/>
</dbReference>
<comment type="caution">
    <text evidence="4">The sequence shown here is derived from an EMBL/GenBank/DDBJ whole genome shotgun (WGS) entry which is preliminary data.</text>
</comment>
<dbReference type="EC" id="2.5.1.3" evidence="4"/>
<dbReference type="GO" id="GO:0005737">
    <property type="term" value="C:cytoplasm"/>
    <property type="evidence" value="ECO:0007669"/>
    <property type="project" value="TreeGrafter"/>
</dbReference>
<name>A0AAE2ZM50_9HYPH</name>
<dbReference type="InterPro" id="IPR036206">
    <property type="entry name" value="ThiamineP_synth_sf"/>
</dbReference>